<dbReference type="Proteomes" id="UP000237966">
    <property type="component" value="Unassembled WGS sequence"/>
</dbReference>
<evidence type="ECO:0008006" key="5">
    <source>
        <dbReference type="Google" id="ProtNLM"/>
    </source>
</evidence>
<organism evidence="1 3">
    <name type="scientific">Rathayibacter toxicus</name>
    <dbReference type="NCBI Taxonomy" id="145458"/>
    <lineage>
        <taxon>Bacteria</taxon>
        <taxon>Bacillati</taxon>
        <taxon>Actinomycetota</taxon>
        <taxon>Actinomycetes</taxon>
        <taxon>Micrococcales</taxon>
        <taxon>Microbacteriaceae</taxon>
        <taxon>Rathayibacter</taxon>
    </lineage>
</organism>
<dbReference type="EMBL" id="LBFI01000053">
    <property type="protein sequence ID" value="KKM44562.1"/>
    <property type="molecule type" value="Genomic_DNA"/>
</dbReference>
<dbReference type="KEGG" id="rtx:TI83_06015"/>
<evidence type="ECO:0000313" key="3">
    <source>
        <dbReference type="Proteomes" id="UP000052979"/>
    </source>
</evidence>
<evidence type="ECO:0000313" key="4">
    <source>
        <dbReference type="Proteomes" id="UP000237966"/>
    </source>
</evidence>
<reference evidence="1 3" key="1">
    <citation type="submission" date="2015-04" db="EMBL/GenBank/DDBJ databases">
        <title>Draft genome sequence of Rathayibacter toxicus strain FH-142 (AKA 70134 or CS 32), a Western Australian isolate.</title>
        <authorList>
            <consortium name="Consortium for Microbial Forensics and Genomics (microFORGE)"/>
            <person name="Knight B.M."/>
            <person name="Roberts D.P."/>
            <person name="Lin D."/>
            <person name="Hari K."/>
            <person name="Fletcher J."/>
            <person name="Melcher U."/>
            <person name="Blagden T."/>
            <person name="Luster D.G."/>
            <person name="Sechler A.J."/>
            <person name="Schneider W.L."/>
            <person name="Winegar R.A."/>
        </authorList>
    </citation>
    <scope>NUCLEOTIDE SEQUENCE [LARGE SCALE GENOMIC DNA]</scope>
    <source>
        <strain evidence="1 3">FH142</strain>
    </source>
</reference>
<name>A0A0C5BSF9_9MICO</name>
<dbReference type="AlphaFoldDB" id="A0A0C5BSF9"/>
<gene>
    <name evidence="2" type="ORF">C5C51_05785</name>
    <name evidence="1" type="ORF">VT73_08425</name>
</gene>
<dbReference type="RefSeq" id="WP_027691293.1">
    <property type="nucleotide sequence ID" value="NZ_CP010848.1"/>
</dbReference>
<comment type="caution">
    <text evidence="1">The sequence shown here is derived from an EMBL/GenBank/DDBJ whole genome shotgun (WGS) entry which is preliminary data.</text>
</comment>
<proteinExistence type="predicted"/>
<evidence type="ECO:0000313" key="1">
    <source>
        <dbReference type="EMBL" id="KKM44562.1"/>
    </source>
</evidence>
<dbReference type="KEGG" id="rtc:APU90_00465"/>
<dbReference type="GeneID" id="93667157"/>
<dbReference type="EMBL" id="PSWU01000007">
    <property type="protein sequence ID" value="PPI15292.1"/>
    <property type="molecule type" value="Genomic_DNA"/>
</dbReference>
<reference evidence="2 4" key="2">
    <citation type="submission" date="2018-02" db="EMBL/GenBank/DDBJ databases">
        <title>Bacteriophage NCPPB3778 and a type I-E CRISPR drive the evolution of the US Biological Select Agent, Rathayibacter toxicus.</title>
        <authorList>
            <person name="Davis E.W.II."/>
            <person name="Tabima J.F."/>
            <person name="Weisberg A.J."/>
            <person name="Lopes L.D."/>
            <person name="Wiseman M.S."/>
            <person name="Wiseman M.S."/>
            <person name="Pupko T."/>
            <person name="Belcher M.S."/>
            <person name="Sechler A.J."/>
            <person name="Tancos M.A."/>
            <person name="Schroeder B.K."/>
            <person name="Murray T.D."/>
            <person name="Luster D.G."/>
            <person name="Schneider W.L."/>
            <person name="Rogers E."/>
            <person name="Andreote F.D."/>
            <person name="Grunwald N.J."/>
            <person name="Putnam M.L."/>
            <person name="Chang J.H."/>
        </authorList>
    </citation>
    <scope>NUCLEOTIDE SEQUENCE [LARGE SCALE GENOMIC DNA]</scope>
    <source>
        <strain evidence="2 4">FH99</strain>
    </source>
</reference>
<protein>
    <recommendedName>
        <fullName evidence="5">Single-stranded DNA-binding protein</fullName>
    </recommendedName>
</protein>
<accession>A0A0C5BSF9</accession>
<evidence type="ECO:0000313" key="2">
    <source>
        <dbReference type="EMBL" id="PPI15292.1"/>
    </source>
</evidence>
<sequence>MSYIVRSGVVTASTALLGESGQRYAYLTIDSTDVDTTAAPIRFNVQVFAITAERIVRIVESGHSPRVVFAGRLVVSETPTPEGRTVQEWNVGAEHLGISVEDELLMHVAQEAAL</sequence>
<dbReference type="PATRIC" id="fig|145458.7.peg.1385"/>
<keyword evidence="3" id="KW-1185">Reference proteome</keyword>
<dbReference type="Proteomes" id="UP000052979">
    <property type="component" value="Unassembled WGS sequence"/>
</dbReference>